<protein>
    <recommendedName>
        <fullName evidence="3">Flagellin</fullName>
    </recommendedName>
</protein>
<dbReference type="PANTHER" id="PTHR42792:SF2">
    <property type="entry name" value="FLAGELLIN"/>
    <property type="match status" value="1"/>
</dbReference>
<evidence type="ECO:0000313" key="7">
    <source>
        <dbReference type="Proteomes" id="UP000536835"/>
    </source>
</evidence>
<dbReference type="Proteomes" id="UP000536835">
    <property type="component" value="Unassembled WGS sequence"/>
</dbReference>
<dbReference type="Gene3D" id="2.60.120.260">
    <property type="entry name" value="Galactose-binding domain-like"/>
    <property type="match status" value="1"/>
</dbReference>
<keyword evidence="3" id="KW-0964">Secreted</keyword>
<evidence type="ECO:0000256" key="3">
    <source>
        <dbReference type="RuleBase" id="RU362073"/>
    </source>
</evidence>
<dbReference type="PANTHER" id="PTHR42792">
    <property type="entry name" value="FLAGELLIN"/>
    <property type="match status" value="1"/>
</dbReference>
<dbReference type="InterPro" id="IPR046358">
    <property type="entry name" value="Flagellin_C"/>
</dbReference>
<evidence type="ECO:0000256" key="2">
    <source>
        <dbReference type="ARBA" id="ARBA00023143"/>
    </source>
</evidence>
<dbReference type="GO" id="GO:0009288">
    <property type="term" value="C:bacterial-type flagellum"/>
    <property type="evidence" value="ECO:0007669"/>
    <property type="project" value="UniProtKB-SubCell"/>
</dbReference>
<dbReference type="Pfam" id="PF00669">
    <property type="entry name" value="Flagellin_N"/>
    <property type="match status" value="1"/>
</dbReference>
<dbReference type="SUPFAM" id="SSF64518">
    <property type="entry name" value="Phase 1 flagellin"/>
    <property type="match status" value="1"/>
</dbReference>
<evidence type="ECO:0000256" key="1">
    <source>
        <dbReference type="ARBA" id="ARBA00005709"/>
    </source>
</evidence>
<comment type="subcellular location">
    <subcellularLocation>
        <location evidence="3">Secreted</location>
    </subcellularLocation>
    <subcellularLocation>
        <location evidence="3">Bacterial flagellum</location>
    </subcellularLocation>
</comment>
<dbReference type="GO" id="GO:0005576">
    <property type="term" value="C:extracellular region"/>
    <property type="evidence" value="ECO:0007669"/>
    <property type="project" value="UniProtKB-SubCell"/>
</dbReference>
<evidence type="ECO:0000313" key="6">
    <source>
        <dbReference type="EMBL" id="NNU15676.1"/>
    </source>
</evidence>
<dbReference type="InterPro" id="IPR001029">
    <property type="entry name" value="Flagellin_N"/>
</dbReference>
<keyword evidence="7" id="KW-1185">Reference proteome</keyword>
<dbReference type="RefSeq" id="WP_173197307.1">
    <property type="nucleotide sequence ID" value="NZ_JABFCX010000002.1"/>
</dbReference>
<dbReference type="GO" id="GO:0005198">
    <property type="term" value="F:structural molecule activity"/>
    <property type="evidence" value="ECO:0007669"/>
    <property type="project" value="UniProtKB-UniRule"/>
</dbReference>
<reference evidence="6 7" key="1">
    <citation type="submission" date="2020-05" db="EMBL/GenBank/DDBJ databases">
        <title>Parvularcula mediterraneae sp. nov., isolated from polypropylene straw from shallow seawater of the seashore of Laganas in Zakynthos island, Greece.</title>
        <authorList>
            <person name="Szabo I."/>
            <person name="Al-Omari J."/>
            <person name="Rado J."/>
            <person name="Szerdahelyi G.S."/>
        </authorList>
    </citation>
    <scope>NUCLEOTIDE SEQUENCE [LARGE SCALE GENOMIC DNA]</scope>
    <source>
        <strain evidence="6 7">ZS-1/3</strain>
    </source>
</reference>
<organism evidence="6 7">
    <name type="scientific">Parvularcula mediterranea</name>
    <dbReference type="NCBI Taxonomy" id="2732508"/>
    <lineage>
        <taxon>Bacteria</taxon>
        <taxon>Pseudomonadati</taxon>
        <taxon>Pseudomonadota</taxon>
        <taxon>Alphaproteobacteria</taxon>
        <taxon>Parvularculales</taxon>
        <taxon>Parvularculaceae</taxon>
        <taxon>Parvularcula</taxon>
    </lineage>
</organism>
<dbReference type="EMBL" id="JABFCX010000002">
    <property type="protein sequence ID" value="NNU15676.1"/>
    <property type="molecule type" value="Genomic_DNA"/>
</dbReference>
<name>A0A7Y3RKG2_9PROT</name>
<accession>A0A7Y3RKG2</accession>
<comment type="caution">
    <text evidence="6">The sequence shown here is derived from an EMBL/GenBank/DDBJ whole genome shotgun (WGS) entry which is preliminary data.</text>
</comment>
<dbReference type="Pfam" id="PF00700">
    <property type="entry name" value="Flagellin_C"/>
    <property type="match status" value="1"/>
</dbReference>
<comment type="similarity">
    <text evidence="1 3">Belongs to the bacterial flagellin family.</text>
</comment>
<sequence length="489" mass="52488">MGLGNISSVQTALRTLRAVQSAGEDVRAQISTGLKVRGANDNPAFFLVSQKTRSDVTVLSGLRENLTVVEGAIGAANAGIEELNRLVEQIYDLVPTAQTGIAIEEQDIVFGEILKQFRDTINASSFQGTNLLTQSDISTSVIGLDRSGSGFDFRTLSLAGGDFLRDSFFDGLEELDGEFVINAENFTSRETAIGRGDGLVNEWVAGTGALEGFMVWEEDGVDDFFADASPGSRTDLYRDPSDVLAYAPRIDYRVQVNTPGRYYVNVRGIGVAPAGDSIHVGFDGNVLTGTGGVQIPNGGGWGTRDTLSGARVFVDIAAPGIYTLNIWGREDGTAIDGIQFIEGDPSEPSAATPLPPPTPISGSDLPYFTDAEFGAERRASAGIYELLTLVNPSAIRLAPEDSMQIIEEVRSRLSIYQSQLGAYDRLIDRQDTYLRDLTGGLDLAVSALVEADLEEASSRLQAVQVQEQLALQNLGIINRSQSQILTLFN</sequence>
<dbReference type="AlphaFoldDB" id="A0A7Y3RKG2"/>
<feature type="domain" description="Flagellin N-terminal" evidence="4">
    <location>
        <begin position="10"/>
        <end position="135"/>
    </location>
</feature>
<feature type="domain" description="Flagellin C-terminal" evidence="5">
    <location>
        <begin position="403"/>
        <end position="488"/>
    </location>
</feature>
<proteinExistence type="inferred from homology"/>
<evidence type="ECO:0000259" key="4">
    <source>
        <dbReference type="Pfam" id="PF00669"/>
    </source>
</evidence>
<dbReference type="InterPro" id="IPR001492">
    <property type="entry name" value="Flagellin"/>
</dbReference>
<keyword evidence="2 3" id="KW-0975">Bacterial flagellum</keyword>
<dbReference type="Gene3D" id="1.20.1330.10">
    <property type="entry name" value="f41 fragment of flagellin, N-terminal domain"/>
    <property type="match status" value="1"/>
</dbReference>
<evidence type="ECO:0000259" key="5">
    <source>
        <dbReference type="Pfam" id="PF00700"/>
    </source>
</evidence>
<comment type="function">
    <text evidence="3">Flagellin is the subunit protein which polymerizes to form the filaments of bacterial flagella.</text>
</comment>
<gene>
    <name evidence="6" type="ORF">HK107_05010</name>
</gene>